<protein>
    <recommendedName>
        <fullName evidence="3 15">DNA ligase</fullName>
        <ecNumber evidence="2 15">6.5.1.2</ecNumber>
    </recommendedName>
    <alternativeName>
        <fullName evidence="15">Polydeoxyribonucleotide synthase [NAD(+)]</fullName>
    </alternativeName>
</protein>
<dbReference type="InterPro" id="IPR018239">
    <property type="entry name" value="DNA_ligase_AS"/>
</dbReference>
<keyword evidence="8 15" id="KW-0862">Zinc</keyword>
<dbReference type="Gene3D" id="1.10.150.20">
    <property type="entry name" value="5' to 3' exonuclease, C-terminal subdomain"/>
    <property type="match status" value="2"/>
</dbReference>
<evidence type="ECO:0000256" key="11">
    <source>
        <dbReference type="ARBA" id="ARBA00023204"/>
    </source>
</evidence>
<dbReference type="FunFam" id="2.40.50.140:FF:000012">
    <property type="entry name" value="DNA ligase"/>
    <property type="match status" value="1"/>
</dbReference>
<evidence type="ECO:0000256" key="14">
    <source>
        <dbReference type="ARBA" id="ARBA00060881"/>
    </source>
</evidence>
<evidence type="ECO:0000256" key="13">
    <source>
        <dbReference type="ARBA" id="ARBA00034005"/>
    </source>
</evidence>
<dbReference type="SUPFAM" id="SSF56091">
    <property type="entry name" value="DNA ligase/mRNA capping enzyme, catalytic domain"/>
    <property type="match status" value="1"/>
</dbReference>
<feature type="domain" description="BRCT" evidence="17">
    <location>
        <begin position="620"/>
        <end position="693"/>
    </location>
</feature>
<dbReference type="EMBL" id="AP014946">
    <property type="protein sequence ID" value="BAT59325.1"/>
    <property type="molecule type" value="Genomic_DNA"/>
</dbReference>
<proteinExistence type="inferred from homology"/>
<feature type="binding site" evidence="15">
    <location>
        <position position="418"/>
    </location>
    <ligand>
        <name>Zn(2+)</name>
        <dbReference type="ChEBI" id="CHEBI:29105"/>
    </ligand>
</feature>
<dbReference type="NCBIfam" id="TIGR00575">
    <property type="entry name" value="dnlj"/>
    <property type="match status" value="1"/>
</dbReference>
<evidence type="ECO:0000256" key="1">
    <source>
        <dbReference type="ARBA" id="ARBA00004067"/>
    </source>
</evidence>
<feature type="binding site" evidence="15">
    <location>
        <begin position="41"/>
        <end position="45"/>
    </location>
    <ligand>
        <name>NAD(+)</name>
        <dbReference type="ChEBI" id="CHEBI:57540"/>
    </ligand>
</feature>
<dbReference type="InterPro" id="IPR012340">
    <property type="entry name" value="NA-bd_OB-fold"/>
</dbReference>
<dbReference type="PANTHER" id="PTHR23389">
    <property type="entry name" value="CHROMOSOME TRANSMISSION FIDELITY FACTOR 18"/>
    <property type="match status" value="1"/>
</dbReference>
<dbReference type="Pfam" id="PF00533">
    <property type="entry name" value="BRCT"/>
    <property type="match status" value="1"/>
</dbReference>
<dbReference type="PROSITE" id="PS01055">
    <property type="entry name" value="DNA_LIGASE_N1"/>
    <property type="match status" value="1"/>
</dbReference>
<dbReference type="NCBIfam" id="NF005932">
    <property type="entry name" value="PRK07956.1"/>
    <property type="match status" value="1"/>
</dbReference>
<evidence type="ECO:0000256" key="7">
    <source>
        <dbReference type="ARBA" id="ARBA00022763"/>
    </source>
</evidence>
<dbReference type="GO" id="GO:0046872">
    <property type="term" value="F:metal ion binding"/>
    <property type="evidence" value="ECO:0007669"/>
    <property type="project" value="UniProtKB-KW"/>
</dbReference>
<feature type="binding site" evidence="15">
    <location>
        <position position="184"/>
    </location>
    <ligand>
        <name>NAD(+)</name>
        <dbReference type="ChEBI" id="CHEBI:57540"/>
    </ligand>
</feature>
<feature type="binding site" evidence="15">
    <location>
        <position position="124"/>
    </location>
    <ligand>
        <name>NAD(+)</name>
        <dbReference type="ChEBI" id="CHEBI:57540"/>
    </ligand>
</feature>
<feature type="binding site" evidence="15">
    <location>
        <position position="448"/>
    </location>
    <ligand>
        <name>Zn(2+)</name>
        <dbReference type="ChEBI" id="CHEBI:29105"/>
    </ligand>
</feature>
<dbReference type="Gene3D" id="1.10.287.610">
    <property type="entry name" value="Helix hairpin bin"/>
    <property type="match status" value="1"/>
</dbReference>
<evidence type="ECO:0000256" key="6">
    <source>
        <dbReference type="ARBA" id="ARBA00022723"/>
    </source>
</evidence>
<name>A0A0S3PTT4_9BRAD</name>
<dbReference type="FunFam" id="3.30.470.30:FF:000001">
    <property type="entry name" value="DNA ligase"/>
    <property type="match status" value="1"/>
</dbReference>
<comment type="function">
    <text evidence="1 15">DNA ligase that catalyzes the formation of phosphodiester linkages between 5'-phosphoryl and 3'-hydroxyl groups in double-stranded DNA using NAD as a coenzyme and as the energy source for the reaction. It is essential for DNA replication and repair of damaged DNA.</text>
</comment>
<evidence type="ECO:0000313" key="19">
    <source>
        <dbReference type="Proteomes" id="UP000236884"/>
    </source>
</evidence>
<dbReference type="InterPro" id="IPR033136">
    <property type="entry name" value="DNA_ligase_CS"/>
</dbReference>
<keyword evidence="9 15" id="KW-0460">Magnesium</keyword>
<comment type="catalytic activity">
    <reaction evidence="13 15 16">
        <text>NAD(+) + (deoxyribonucleotide)n-3'-hydroxyl + 5'-phospho-(deoxyribonucleotide)m = (deoxyribonucleotide)n+m + AMP + beta-nicotinamide D-nucleotide.</text>
        <dbReference type="EC" id="6.5.1.2"/>
    </reaction>
</comment>
<dbReference type="OrthoDB" id="9759736at2"/>
<keyword evidence="6 15" id="KW-0479">Metal-binding</keyword>
<dbReference type="SMART" id="SM00532">
    <property type="entry name" value="LIGANc"/>
    <property type="match status" value="1"/>
</dbReference>
<gene>
    <name evidence="15 18" type="primary">ligA</name>
    <name evidence="18" type="ORF">GJW-30_1_01856</name>
</gene>
<dbReference type="GO" id="GO:0005829">
    <property type="term" value="C:cytosol"/>
    <property type="evidence" value="ECO:0007669"/>
    <property type="project" value="TreeGrafter"/>
</dbReference>
<dbReference type="Pfam" id="PF12826">
    <property type="entry name" value="HHH_2"/>
    <property type="match status" value="1"/>
</dbReference>
<keyword evidence="12 15" id="KW-0464">Manganese</keyword>
<dbReference type="Gene3D" id="3.40.50.10190">
    <property type="entry name" value="BRCT domain"/>
    <property type="match status" value="1"/>
</dbReference>
<evidence type="ECO:0000256" key="3">
    <source>
        <dbReference type="ARBA" id="ARBA00013308"/>
    </source>
</evidence>
<dbReference type="SUPFAM" id="SSF52113">
    <property type="entry name" value="BRCT domain"/>
    <property type="match status" value="1"/>
</dbReference>
<feature type="binding site" evidence="15">
    <location>
        <position position="324"/>
    </location>
    <ligand>
        <name>NAD(+)</name>
        <dbReference type="ChEBI" id="CHEBI:57540"/>
    </ligand>
</feature>
<keyword evidence="11 15" id="KW-0234">DNA repair</keyword>
<dbReference type="PANTHER" id="PTHR23389:SF9">
    <property type="entry name" value="DNA LIGASE"/>
    <property type="match status" value="1"/>
</dbReference>
<dbReference type="SUPFAM" id="SSF50249">
    <property type="entry name" value="Nucleic acid-binding proteins"/>
    <property type="match status" value="1"/>
</dbReference>
<dbReference type="Pfam" id="PF01653">
    <property type="entry name" value="DNA_ligase_aden"/>
    <property type="match status" value="1"/>
</dbReference>
<feature type="binding site" evidence="15">
    <location>
        <position position="442"/>
    </location>
    <ligand>
        <name>Zn(2+)</name>
        <dbReference type="ChEBI" id="CHEBI:29105"/>
    </ligand>
</feature>
<dbReference type="InterPro" id="IPR001357">
    <property type="entry name" value="BRCT_dom"/>
</dbReference>
<dbReference type="Gene3D" id="3.30.470.30">
    <property type="entry name" value="DNA ligase/mRNA capping enzyme"/>
    <property type="match status" value="1"/>
</dbReference>
<reference evidence="18 19" key="1">
    <citation type="submission" date="2015-08" db="EMBL/GenBank/DDBJ databases">
        <title>Investigation of the bacterial diversity of lava forest soil.</title>
        <authorList>
            <person name="Lee J.S."/>
        </authorList>
    </citation>
    <scope>NUCLEOTIDE SEQUENCE [LARGE SCALE GENOMIC DNA]</scope>
    <source>
        <strain evidence="18 19">GJW-30</strain>
    </source>
</reference>
<dbReference type="GO" id="GO:0006281">
    <property type="term" value="P:DNA repair"/>
    <property type="evidence" value="ECO:0007669"/>
    <property type="project" value="UniProtKB-KW"/>
</dbReference>
<dbReference type="CDD" id="cd17748">
    <property type="entry name" value="BRCT_DNA_ligase_like"/>
    <property type="match status" value="1"/>
</dbReference>
<accession>A0A0S3PTT4</accession>
<evidence type="ECO:0000256" key="5">
    <source>
        <dbReference type="ARBA" id="ARBA00022705"/>
    </source>
</evidence>
<comment type="caution">
    <text evidence="15">Lacks conserved residue(s) required for the propagation of feature annotation.</text>
</comment>
<dbReference type="EC" id="6.5.1.2" evidence="2 15"/>
<dbReference type="FunFam" id="1.10.150.20:FF:000007">
    <property type="entry name" value="DNA ligase"/>
    <property type="match status" value="1"/>
</dbReference>
<evidence type="ECO:0000256" key="8">
    <source>
        <dbReference type="ARBA" id="ARBA00022833"/>
    </source>
</evidence>
<dbReference type="KEGG" id="vgo:GJW-30_1_01856"/>
<dbReference type="RefSeq" id="WP_096354544.1">
    <property type="nucleotide sequence ID" value="NZ_AP014946.1"/>
</dbReference>
<sequence>MAKDVDALSEKQAKTEHARLHAELLEHEKRYYQDDKPTVTDAEYDALRQRYRAIEERFPDLKTSESLSLKVGAAPSGRFAKIKHSVPMLSLDNAFADEDVEDFVQRIRRFLRLGETEPLAMTAEPKIDGLSMSLRYEGGKLVNAATRGDGAVGEDVTANIRTLKDVPQKLSGKGIPDIAEVRGEVYMTKADFLALNERQKAAGKELYVNPRNTAAGSLRQKDASITASRPLRFFAYAWGRMSEMPADTQSGMVKWLGKVGFHTNPIFKLCHSSDDLLKVYELIGSRRAELDYDIDGVVYKVDRLDWQERLGFVSRNPRWAIAHKFPAEQATTIIRDIEIQVGRTGALTPVAKLEPVGVGGVIVQNATLHNADEIKRLDVRIGDTVMIQRAGDVIPQVLGIVPEKRPKGTEEYEFPKKCPCSLKTPVVRELNSAGTEGVRFRCSGEFACPFQKTEHLKLFVSRSAFDIDGLGGKQIDYFFEQGWVKEPADIFTLEKRNGKNFRLEDIEGYGETSVRNLFGAIGSRRDIALERFIFSLGIRHVGDTTARALARGYGTWQAFHDAALLVAKGDDEARVEMDALDQIGDTVIDAIATYFKEKHNLGIVERLTAEVKIEDAEKPVADTAVAGKTVVFTGSLEKMTRDEAKAMAERLGAKVAGSVSKKTDYVVAGAEAGSKLKKAQELGVAILTEDEWLKMVG</sequence>
<evidence type="ECO:0000256" key="16">
    <source>
        <dbReference type="RuleBase" id="RU000618"/>
    </source>
</evidence>
<dbReference type="InterPro" id="IPR013839">
    <property type="entry name" value="DNAligase_adenylation"/>
</dbReference>
<dbReference type="HAMAP" id="MF_01588">
    <property type="entry name" value="DNA_ligase_A"/>
    <property type="match status" value="1"/>
</dbReference>
<dbReference type="InterPro" id="IPR013840">
    <property type="entry name" value="DNAligase_N"/>
</dbReference>
<dbReference type="Pfam" id="PF03120">
    <property type="entry name" value="OB_DNA_ligase"/>
    <property type="match status" value="1"/>
</dbReference>
<dbReference type="SMART" id="SM00292">
    <property type="entry name" value="BRCT"/>
    <property type="match status" value="1"/>
</dbReference>
<evidence type="ECO:0000256" key="12">
    <source>
        <dbReference type="ARBA" id="ARBA00023211"/>
    </source>
</evidence>
<dbReference type="PROSITE" id="PS50172">
    <property type="entry name" value="BRCT"/>
    <property type="match status" value="1"/>
</dbReference>
<organism evidence="18 19">
    <name type="scientific">Variibacter gotjawalensis</name>
    <dbReference type="NCBI Taxonomy" id="1333996"/>
    <lineage>
        <taxon>Bacteria</taxon>
        <taxon>Pseudomonadati</taxon>
        <taxon>Pseudomonadota</taxon>
        <taxon>Alphaproteobacteria</taxon>
        <taxon>Hyphomicrobiales</taxon>
        <taxon>Nitrobacteraceae</taxon>
        <taxon>Variibacter</taxon>
    </lineage>
</organism>
<feature type="binding site" evidence="15">
    <location>
        <position position="147"/>
    </location>
    <ligand>
        <name>NAD(+)</name>
        <dbReference type="ChEBI" id="CHEBI:57540"/>
    </ligand>
</feature>
<keyword evidence="5 15" id="KW-0235">DNA replication</keyword>
<keyword evidence="19" id="KW-1185">Reference proteome</keyword>
<keyword evidence="10 15" id="KW-0520">NAD</keyword>
<evidence type="ECO:0000256" key="15">
    <source>
        <dbReference type="HAMAP-Rule" id="MF_01588"/>
    </source>
</evidence>
<dbReference type="GO" id="GO:0003911">
    <property type="term" value="F:DNA ligase (NAD+) activity"/>
    <property type="evidence" value="ECO:0007669"/>
    <property type="project" value="UniProtKB-UniRule"/>
</dbReference>
<dbReference type="Gene3D" id="2.40.50.140">
    <property type="entry name" value="Nucleic acid-binding proteins"/>
    <property type="match status" value="1"/>
</dbReference>
<evidence type="ECO:0000256" key="9">
    <source>
        <dbReference type="ARBA" id="ARBA00022842"/>
    </source>
</evidence>
<dbReference type="PIRSF" id="PIRSF001604">
    <property type="entry name" value="LigA"/>
    <property type="match status" value="1"/>
</dbReference>
<dbReference type="InterPro" id="IPR001679">
    <property type="entry name" value="DNA_ligase"/>
</dbReference>
<dbReference type="CDD" id="cd00114">
    <property type="entry name" value="LIGANc"/>
    <property type="match status" value="1"/>
</dbReference>
<keyword evidence="7 15" id="KW-0227">DNA damage</keyword>
<evidence type="ECO:0000256" key="4">
    <source>
        <dbReference type="ARBA" id="ARBA00022598"/>
    </source>
</evidence>
<evidence type="ECO:0000256" key="2">
    <source>
        <dbReference type="ARBA" id="ARBA00012722"/>
    </source>
</evidence>
<dbReference type="InterPro" id="IPR041663">
    <property type="entry name" value="DisA/LigA_HHH"/>
</dbReference>
<evidence type="ECO:0000256" key="10">
    <source>
        <dbReference type="ARBA" id="ARBA00023027"/>
    </source>
</evidence>
<dbReference type="InterPro" id="IPR004150">
    <property type="entry name" value="NAD_DNA_ligase_OB"/>
</dbReference>
<feature type="active site" description="N6-AMP-lysine intermediate" evidence="15">
    <location>
        <position position="126"/>
    </location>
</feature>
<dbReference type="InterPro" id="IPR036420">
    <property type="entry name" value="BRCT_dom_sf"/>
</dbReference>
<evidence type="ECO:0000313" key="18">
    <source>
        <dbReference type="EMBL" id="BAT59325.1"/>
    </source>
</evidence>
<dbReference type="AlphaFoldDB" id="A0A0S3PTT4"/>
<dbReference type="SUPFAM" id="SSF47781">
    <property type="entry name" value="RuvA domain 2-like"/>
    <property type="match status" value="1"/>
</dbReference>
<dbReference type="PROSITE" id="PS01056">
    <property type="entry name" value="DNA_LIGASE_N2"/>
    <property type="match status" value="1"/>
</dbReference>
<comment type="cofactor">
    <cofactor evidence="15">
        <name>Mg(2+)</name>
        <dbReference type="ChEBI" id="CHEBI:18420"/>
    </cofactor>
    <cofactor evidence="15">
        <name>Mn(2+)</name>
        <dbReference type="ChEBI" id="CHEBI:29035"/>
    </cofactor>
</comment>
<evidence type="ECO:0000259" key="17">
    <source>
        <dbReference type="PROSITE" id="PS50172"/>
    </source>
</evidence>
<comment type="similarity">
    <text evidence="14 15">Belongs to the NAD-dependent DNA ligase family. LigA subfamily.</text>
</comment>
<feature type="binding site" evidence="15">
    <location>
        <position position="300"/>
    </location>
    <ligand>
        <name>NAD(+)</name>
        <dbReference type="ChEBI" id="CHEBI:57540"/>
    </ligand>
</feature>
<dbReference type="Proteomes" id="UP000236884">
    <property type="component" value="Chromosome"/>
</dbReference>
<dbReference type="InterPro" id="IPR010994">
    <property type="entry name" value="RuvA_2-like"/>
</dbReference>
<feature type="binding site" evidence="15">
    <location>
        <begin position="90"/>
        <end position="91"/>
    </location>
    <ligand>
        <name>NAD(+)</name>
        <dbReference type="ChEBI" id="CHEBI:57540"/>
    </ligand>
</feature>
<dbReference type="GO" id="GO:0006260">
    <property type="term" value="P:DNA replication"/>
    <property type="evidence" value="ECO:0007669"/>
    <property type="project" value="UniProtKB-KW"/>
</dbReference>
<keyword evidence="4 15" id="KW-0436">Ligase</keyword>